<name>A0A1I0HGU9_9RHOB</name>
<feature type="transmembrane region" description="Helical" evidence="1">
    <location>
        <begin position="851"/>
        <end position="870"/>
    </location>
</feature>
<feature type="transmembrane region" description="Helical" evidence="1">
    <location>
        <begin position="458"/>
        <end position="485"/>
    </location>
</feature>
<sequence>MNLARKAIEASLLTWLLILGCLGGGLWGYLNVGRLEDPAFTIKTAVVFTSYPGASAAQVAREVTEPLESAIQQMGVLDTVTSSNKPGQSRIDVEILPTVKGDELPQVWDELRNRVADAAGQLPEGAAQPIVNDDFGDVFGIYFAVTAPGFSDAEIHEISSFLRREILTVDGVSDVSVAGLPEEAVYVMPDMAIASNLGVPPAALTQQIRAAAQIASAGSLAADGKRFDLDVPRSTDSVDALRELTINVGSTVVQMTDIATVERGRVETPGQIIRFNGQEAFTLGVAGIASENIVDIGNRVDAKLQDLRGDLPHGVEFHPIYQQHVVVDESSTGFLKNLAMSVALVVIVLAVFMGWRSAVVVGATLFLNVIGTFFFMALGGIEMERISLGALIIAMGMLVDNSIVVAEAMQIKMQGGKTSREAADEGASRIQLPLLGATVIGIMAFAGIGLSPDATGEFLFSLFAVVGISLLLSWVLALTVTPLLAHYVFKRGNEGDDGYSGPIFNAYRKVLGLSLRVRWLFLAGLVVVTALCYRGFAQVPQQFFPDSSTPIFYAHYKLPQGSDIQAVSRDLEQAEDWLLQRDDVTSVASFVGGGATRFMLTYSPEESMPTYGHLIIRTETLDAIPPLLDDLNAFGRETLFAGEFRTERLAFGPGGGAPIQARISGSDPAVLRDLAQQVSDTLKAQDAPLMDIRTDWREYEPVLVPQYATQRAQTAGITRSDIADASLMATEGMTVATYQEGDRQIPIRIRSREFGETPDLWEQMIYSDAAGDYLRMEQLIDQIGWQPRNTLIQRRNRVPTITVEAGLPSGTNASAVFARIRDAVEAVPMPSGYRMEWGGEYESSTDAQESLGGQLPMTILIMILISILLFGRLRQPLIVWLLVPMAVNGVVIGLLITGLPFSFTALLGLLSLSGMLLKNGIVLVEEIDLVRAEGVPFRHAIIEASTSRLRPVVLAAATTILGMAPLLWDPFFASMSVTIMGGLAFATILTLIAAPTFYYVLFSREHKAEAAIQPTL</sequence>
<dbReference type="GO" id="GO:0042910">
    <property type="term" value="F:xenobiotic transmembrane transporter activity"/>
    <property type="evidence" value="ECO:0007669"/>
    <property type="project" value="TreeGrafter"/>
</dbReference>
<evidence type="ECO:0000256" key="1">
    <source>
        <dbReference type="SAM" id="Phobius"/>
    </source>
</evidence>
<reference evidence="2 3" key="1">
    <citation type="submission" date="2016-10" db="EMBL/GenBank/DDBJ databases">
        <authorList>
            <person name="de Groot N.N."/>
        </authorList>
    </citation>
    <scope>NUCLEOTIDE SEQUENCE [LARGE SCALE GENOMIC DNA]</scope>
    <source>
        <strain evidence="2 3">DSM 17862</strain>
    </source>
</reference>
<dbReference type="Pfam" id="PF00873">
    <property type="entry name" value="ACR_tran"/>
    <property type="match status" value="1"/>
</dbReference>
<feature type="transmembrane region" description="Helical" evidence="1">
    <location>
        <begin position="430"/>
        <end position="452"/>
    </location>
</feature>
<dbReference type="PRINTS" id="PR00702">
    <property type="entry name" value="ACRIFLAVINRP"/>
</dbReference>
<dbReference type="PANTHER" id="PTHR32063:SF18">
    <property type="entry name" value="CATION EFFLUX SYSTEM PROTEIN"/>
    <property type="match status" value="1"/>
</dbReference>
<feature type="transmembrane region" description="Helical" evidence="1">
    <location>
        <begin position="359"/>
        <end position="381"/>
    </location>
</feature>
<keyword evidence="1" id="KW-1133">Transmembrane helix</keyword>
<evidence type="ECO:0000313" key="3">
    <source>
        <dbReference type="Proteomes" id="UP000199180"/>
    </source>
</evidence>
<dbReference type="PROSITE" id="PS51257">
    <property type="entry name" value="PROKAR_LIPOPROTEIN"/>
    <property type="match status" value="1"/>
</dbReference>
<feature type="transmembrane region" description="Helical" evidence="1">
    <location>
        <begin position="877"/>
        <end position="897"/>
    </location>
</feature>
<dbReference type="Proteomes" id="UP000199180">
    <property type="component" value="Unassembled WGS sequence"/>
</dbReference>
<feature type="transmembrane region" description="Helical" evidence="1">
    <location>
        <begin position="334"/>
        <end position="352"/>
    </location>
</feature>
<dbReference type="SUPFAM" id="SSF82693">
    <property type="entry name" value="Multidrug efflux transporter AcrB pore domain, PN1, PN2, PC1 and PC2 subdomains"/>
    <property type="match status" value="2"/>
</dbReference>
<protein>
    <submittedName>
        <fullName evidence="2">Multidrug efflux pump subunit AcrB</fullName>
    </submittedName>
</protein>
<dbReference type="STRING" id="364199.SAMN04489858_11136"/>
<evidence type="ECO:0000313" key="2">
    <source>
        <dbReference type="EMBL" id="SET82219.1"/>
    </source>
</evidence>
<accession>A0A1I0HGU9</accession>
<dbReference type="AlphaFoldDB" id="A0A1I0HGU9"/>
<feature type="transmembrane region" description="Helical" evidence="1">
    <location>
        <begin position="12"/>
        <end position="30"/>
    </location>
</feature>
<feature type="transmembrane region" description="Helical" evidence="1">
    <location>
        <begin position="903"/>
        <end position="924"/>
    </location>
</feature>
<feature type="transmembrane region" description="Helical" evidence="1">
    <location>
        <begin position="952"/>
        <end position="973"/>
    </location>
</feature>
<dbReference type="Gene3D" id="3.30.70.1320">
    <property type="entry name" value="Multidrug efflux transporter AcrB pore domain like"/>
    <property type="match status" value="1"/>
</dbReference>
<dbReference type="Gene3D" id="3.30.70.1440">
    <property type="entry name" value="Multidrug efflux transporter AcrB pore domain"/>
    <property type="match status" value="1"/>
</dbReference>
<keyword evidence="1" id="KW-0812">Transmembrane</keyword>
<dbReference type="SUPFAM" id="SSF82866">
    <property type="entry name" value="Multidrug efflux transporter AcrB transmembrane domain"/>
    <property type="match status" value="2"/>
</dbReference>
<organism evidence="2 3">
    <name type="scientific">Paracoccus homiensis</name>
    <dbReference type="NCBI Taxonomy" id="364199"/>
    <lineage>
        <taxon>Bacteria</taxon>
        <taxon>Pseudomonadati</taxon>
        <taxon>Pseudomonadota</taxon>
        <taxon>Alphaproteobacteria</taxon>
        <taxon>Rhodobacterales</taxon>
        <taxon>Paracoccaceae</taxon>
        <taxon>Paracoccus</taxon>
    </lineage>
</organism>
<feature type="transmembrane region" description="Helical" evidence="1">
    <location>
        <begin position="387"/>
        <end position="409"/>
    </location>
</feature>
<dbReference type="PANTHER" id="PTHR32063">
    <property type="match status" value="1"/>
</dbReference>
<proteinExistence type="predicted"/>
<dbReference type="Gene3D" id="3.30.70.1430">
    <property type="entry name" value="Multidrug efflux transporter AcrB pore domain"/>
    <property type="match status" value="2"/>
</dbReference>
<dbReference type="OrthoDB" id="9798415at2"/>
<dbReference type="RefSeq" id="WP_090736231.1">
    <property type="nucleotide sequence ID" value="NZ_FOHO01000011.1"/>
</dbReference>
<dbReference type="InterPro" id="IPR027463">
    <property type="entry name" value="AcrB_DN_DC_subdom"/>
</dbReference>
<dbReference type="EMBL" id="FOHO01000011">
    <property type="protein sequence ID" value="SET82219.1"/>
    <property type="molecule type" value="Genomic_DNA"/>
</dbReference>
<feature type="transmembrane region" description="Helical" evidence="1">
    <location>
        <begin position="979"/>
        <end position="1001"/>
    </location>
</feature>
<feature type="transmembrane region" description="Helical" evidence="1">
    <location>
        <begin position="517"/>
        <end position="536"/>
    </location>
</feature>
<keyword evidence="3" id="KW-1185">Reference proteome</keyword>
<dbReference type="Gene3D" id="1.20.1640.10">
    <property type="entry name" value="Multidrug efflux transporter AcrB transmembrane domain"/>
    <property type="match status" value="2"/>
</dbReference>
<gene>
    <name evidence="2" type="ORF">SAMN04489858_11136</name>
</gene>
<keyword evidence="1" id="KW-0472">Membrane</keyword>
<dbReference type="InterPro" id="IPR001036">
    <property type="entry name" value="Acrflvin-R"/>
</dbReference>
<dbReference type="SUPFAM" id="SSF82714">
    <property type="entry name" value="Multidrug efflux transporter AcrB TolC docking domain, DN and DC subdomains"/>
    <property type="match status" value="1"/>
</dbReference>
<dbReference type="GO" id="GO:0005886">
    <property type="term" value="C:plasma membrane"/>
    <property type="evidence" value="ECO:0007669"/>
    <property type="project" value="TreeGrafter"/>
</dbReference>
<dbReference type="Gene3D" id="3.30.2090.10">
    <property type="entry name" value="Multidrug efflux transporter AcrB TolC docking domain, DN and DC subdomains"/>
    <property type="match status" value="2"/>
</dbReference>